<name>A0A2N6UHX5_9FIRM</name>
<comment type="caution">
    <text evidence="2">The sequence shown here is derived from an EMBL/GenBank/DDBJ whole genome shotgun (WGS) entry which is preliminary data.</text>
</comment>
<proteinExistence type="predicted"/>
<protein>
    <submittedName>
        <fullName evidence="2">Capsular biosynthesis protein</fullName>
    </submittedName>
</protein>
<dbReference type="AlphaFoldDB" id="A0A2N6UHX5"/>
<organism evidence="2 3">
    <name type="scientific">Anaerococcus hydrogenalis</name>
    <dbReference type="NCBI Taxonomy" id="33029"/>
    <lineage>
        <taxon>Bacteria</taxon>
        <taxon>Bacillati</taxon>
        <taxon>Bacillota</taxon>
        <taxon>Tissierellia</taxon>
        <taxon>Tissierellales</taxon>
        <taxon>Peptoniphilaceae</taxon>
        <taxon>Anaerococcus</taxon>
    </lineage>
</organism>
<keyword evidence="1" id="KW-0472">Membrane</keyword>
<dbReference type="GeneID" id="84578793"/>
<keyword evidence="1" id="KW-0812">Transmembrane</keyword>
<gene>
    <name evidence="2" type="ORF">CJ192_06310</name>
</gene>
<evidence type="ECO:0000313" key="3">
    <source>
        <dbReference type="Proteomes" id="UP000235658"/>
    </source>
</evidence>
<dbReference type="Proteomes" id="UP000235658">
    <property type="component" value="Unassembled WGS sequence"/>
</dbReference>
<dbReference type="EMBL" id="PNHP01000004">
    <property type="protein sequence ID" value="PMC81123.1"/>
    <property type="molecule type" value="Genomic_DNA"/>
</dbReference>
<feature type="transmembrane region" description="Helical" evidence="1">
    <location>
        <begin position="6"/>
        <end position="28"/>
    </location>
</feature>
<sequence length="296" mass="34239">MKKKESIFIVIQKALIFGIIVGIGFYFLSDRLGLKTYKAQAKILTTSNEKIKDQDKTTYTYAETVKSNAIKKRVIENLKLDISEDELDKKMQIQAIPNTHILNINVEDSVKLRAEDIADEYAEITVSVINQLYQANALIIDHAYPNAALVKTSQKDAMKVGLAGFLTYFIFGSLMLFIRNSKVEENEKIVEEKVVRKVVFEDNDKEDYQYDNLHEDFVEDQNNEDTFVKEYHVAEKIEDENPEVIEDEIDYDESFKYVESLDEDEEELGVYENKDNNKDYTIIADMPKYDDGDLDV</sequence>
<feature type="transmembrane region" description="Helical" evidence="1">
    <location>
        <begin position="160"/>
        <end position="178"/>
    </location>
</feature>
<accession>A0A2N6UHX5</accession>
<reference evidence="2 3" key="1">
    <citation type="submission" date="2017-09" db="EMBL/GenBank/DDBJ databases">
        <title>Bacterial strain isolated from the female urinary microbiota.</title>
        <authorList>
            <person name="Thomas-White K."/>
            <person name="Kumar N."/>
            <person name="Forster S."/>
            <person name="Putonti C."/>
            <person name="Lawley T."/>
            <person name="Wolfe A.J."/>
        </authorList>
    </citation>
    <scope>NUCLEOTIDE SEQUENCE [LARGE SCALE GENOMIC DNA]</scope>
    <source>
        <strain evidence="2 3">UMB0204</strain>
    </source>
</reference>
<evidence type="ECO:0000256" key="1">
    <source>
        <dbReference type="SAM" id="Phobius"/>
    </source>
</evidence>
<evidence type="ECO:0000313" key="2">
    <source>
        <dbReference type="EMBL" id="PMC81123.1"/>
    </source>
</evidence>
<dbReference type="RefSeq" id="WP_102198175.1">
    <property type="nucleotide sequence ID" value="NZ_PNHP01000004.1"/>
</dbReference>
<keyword evidence="1" id="KW-1133">Transmembrane helix</keyword>